<evidence type="ECO:0000313" key="4">
    <source>
        <dbReference type="Proteomes" id="UP000291591"/>
    </source>
</evidence>
<dbReference type="GO" id="GO:0005737">
    <property type="term" value="C:cytoplasm"/>
    <property type="evidence" value="ECO:0007669"/>
    <property type="project" value="TreeGrafter"/>
</dbReference>
<evidence type="ECO:0000313" key="3">
    <source>
        <dbReference type="EMBL" id="RZT88932.1"/>
    </source>
</evidence>
<dbReference type="Pfam" id="PF04909">
    <property type="entry name" value="Amidohydro_2"/>
    <property type="match status" value="1"/>
</dbReference>
<dbReference type="GO" id="GO:0016831">
    <property type="term" value="F:carboxy-lyase activity"/>
    <property type="evidence" value="ECO:0007669"/>
    <property type="project" value="InterPro"/>
</dbReference>
<dbReference type="RefSeq" id="WP_165438539.1">
    <property type="nucleotide sequence ID" value="NZ_SHKL01000001.1"/>
</dbReference>
<dbReference type="Proteomes" id="UP000291591">
    <property type="component" value="Unassembled WGS sequence"/>
</dbReference>
<organism evidence="3 4">
    <name type="scientific">Pseudonocardia sediminis</name>
    <dbReference type="NCBI Taxonomy" id="1397368"/>
    <lineage>
        <taxon>Bacteria</taxon>
        <taxon>Bacillati</taxon>
        <taxon>Actinomycetota</taxon>
        <taxon>Actinomycetes</taxon>
        <taxon>Pseudonocardiales</taxon>
        <taxon>Pseudonocardiaceae</taxon>
        <taxon>Pseudonocardia</taxon>
    </lineage>
</organism>
<keyword evidence="4" id="KW-1185">Reference proteome</keyword>
<keyword evidence="3" id="KW-0378">Hydrolase</keyword>
<comment type="caution">
    <text evidence="3">The sequence shown here is derived from an EMBL/GenBank/DDBJ whole genome shotgun (WGS) entry which is preliminary data.</text>
</comment>
<dbReference type="PANTHER" id="PTHR21240:SF28">
    <property type="entry name" value="ISO-OROTATE DECARBOXYLASE (EUROFUNG)"/>
    <property type="match status" value="1"/>
</dbReference>
<proteinExistence type="predicted"/>
<dbReference type="PANTHER" id="PTHR21240">
    <property type="entry name" value="2-AMINO-3-CARBOXYLMUCONATE-6-SEMIALDEHYDE DECARBOXYLASE"/>
    <property type="match status" value="1"/>
</dbReference>
<sequence length="391" mass="44044">MTTLATPPTAPAAATEEARIPVVDVDVHPTVIVSDESIRERLSQRWLDHLDLIGLRDTSTESRIVPQRQFTHRLDAIDPSGRPGVIPDFTRKQLIDTFDMSGVVLGDATALNLSKGNSNFPHQFGVDLIRAFNDVHRDLWLADDPRFYSSINVLVEDPAEAVREITRCKEGPRGDKFVQVLLEPRTEHAIGHPKYWPILEACQHYGLPLGFHTSPGRKMTANGTVNYYFEWHTGFPLRNYTLASSLIFEGAFDEFPGLKIALIEQAWSWAMPFSWRLDKSWNMLRAEVPHLQRKPSEYLAEHFWFATQPMEEPENGEEFGPLLDMFHALFGTGHMMFSSDYPHWDSDSPYESVPSNLSSDVRRKILGENASTLYGIPLLAGTGVRASGIAA</sequence>
<dbReference type="EMBL" id="SHKL01000001">
    <property type="protein sequence ID" value="RZT88932.1"/>
    <property type="molecule type" value="Genomic_DNA"/>
</dbReference>
<dbReference type="InterPro" id="IPR032466">
    <property type="entry name" value="Metal_Hydrolase"/>
</dbReference>
<evidence type="ECO:0000256" key="1">
    <source>
        <dbReference type="ARBA" id="ARBA00023239"/>
    </source>
</evidence>
<dbReference type="InterPro" id="IPR006680">
    <property type="entry name" value="Amidohydro-rel"/>
</dbReference>
<dbReference type="InterPro" id="IPR032465">
    <property type="entry name" value="ACMSD"/>
</dbReference>
<dbReference type="GO" id="GO:0016787">
    <property type="term" value="F:hydrolase activity"/>
    <property type="evidence" value="ECO:0007669"/>
    <property type="project" value="UniProtKB-KW"/>
</dbReference>
<keyword evidence="1" id="KW-0456">Lyase</keyword>
<reference evidence="3 4" key="1">
    <citation type="submission" date="2019-02" db="EMBL/GenBank/DDBJ databases">
        <title>Sequencing the genomes of 1000 actinobacteria strains.</title>
        <authorList>
            <person name="Klenk H.-P."/>
        </authorList>
    </citation>
    <scope>NUCLEOTIDE SEQUENCE [LARGE SCALE GENOMIC DNA]</scope>
    <source>
        <strain evidence="3 4">DSM 45779</strain>
    </source>
</reference>
<name>A0A4Q7V2X8_PSEST</name>
<evidence type="ECO:0000259" key="2">
    <source>
        <dbReference type="Pfam" id="PF04909"/>
    </source>
</evidence>
<accession>A0A4Q7V2X8</accession>
<gene>
    <name evidence="3" type="ORF">EV383_5886</name>
</gene>
<feature type="domain" description="Amidohydrolase-related" evidence="2">
    <location>
        <begin position="129"/>
        <end position="376"/>
    </location>
</feature>
<dbReference type="SUPFAM" id="SSF51556">
    <property type="entry name" value="Metallo-dependent hydrolases"/>
    <property type="match status" value="1"/>
</dbReference>
<dbReference type="GO" id="GO:0019748">
    <property type="term" value="P:secondary metabolic process"/>
    <property type="evidence" value="ECO:0007669"/>
    <property type="project" value="TreeGrafter"/>
</dbReference>
<dbReference type="Gene3D" id="3.20.20.140">
    <property type="entry name" value="Metal-dependent hydrolases"/>
    <property type="match status" value="1"/>
</dbReference>
<dbReference type="AlphaFoldDB" id="A0A4Q7V2X8"/>
<protein>
    <submittedName>
        <fullName evidence="3">Putative TIM-barrel fold metal-dependent hydrolase</fullName>
    </submittedName>
</protein>